<evidence type="ECO:0000313" key="4">
    <source>
        <dbReference type="Proteomes" id="UP000054925"/>
    </source>
</evidence>
<feature type="region of interest" description="Disordered" evidence="1">
    <location>
        <begin position="161"/>
        <end position="182"/>
    </location>
</feature>
<evidence type="ECO:0000256" key="2">
    <source>
        <dbReference type="SAM" id="Phobius"/>
    </source>
</evidence>
<dbReference type="Proteomes" id="UP000054925">
    <property type="component" value="Unassembled WGS sequence"/>
</dbReference>
<dbReference type="EMBL" id="FCOL02000009">
    <property type="protein sequence ID" value="SAL49044.1"/>
    <property type="molecule type" value="Genomic_DNA"/>
</dbReference>
<organism evidence="3 4">
    <name type="scientific">Caballeronia terrestris</name>
    <dbReference type="NCBI Taxonomy" id="1226301"/>
    <lineage>
        <taxon>Bacteria</taxon>
        <taxon>Pseudomonadati</taxon>
        <taxon>Pseudomonadota</taxon>
        <taxon>Betaproteobacteria</taxon>
        <taxon>Burkholderiales</taxon>
        <taxon>Burkholderiaceae</taxon>
        <taxon>Caballeronia</taxon>
    </lineage>
</organism>
<dbReference type="AlphaFoldDB" id="A0A158HXA2"/>
<keyword evidence="2" id="KW-0812">Transmembrane</keyword>
<gene>
    <name evidence="3" type="ORF">AWB67_02229</name>
</gene>
<comment type="caution">
    <text evidence="3">The sequence shown here is derived from an EMBL/GenBank/DDBJ whole genome shotgun (WGS) entry which is preliminary data.</text>
</comment>
<feature type="transmembrane region" description="Helical" evidence="2">
    <location>
        <begin position="70"/>
        <end position="90"/>
    </location>
</feature>
<name>A0A158HXA2_9BURK</name>
<proteinExistence type="predicted"/>
<keyword evidence="2" id="KW-0472">Membrane</keyword>
<evidence type="ECO:0000256" key="1">
    <source>
        <dbReference type="SAM" id="MobiDB-lite"/>
    </source>
</evidence>
<keyword evidence="2" id="KW-1133">Transmembrane helix</keyword>
<protein>
    <submittedName>
        <fullName evidence="3">Uncharacterized protein</fullName>
    </submittedName>
</protein>
<accession>A0A158HXA2</accession>
<sequence length="197" mass="22367">MCALLCLYRYPHRVFHGFLWAEDGVIFIREDAKTGISAFWTSYADYLHTVPRLIVRGWSLAAAPERFPHGFAWTCVAVYFMVGAALFALSRRHISGKPARRRLRACCSRAPFLVPQSPEIFVNITNLQWFLAPVLTLILLDLCMRRARAVENSLDKRLRMRQAKPAAGRSDQPDEGGDGNRCFATFQGNSSSMRLAW</sequence>
<keyword evidence="4" id="KW-1185">Reference proteome</keyword>
<evidence type="ECO:0000313" key="3">
    <source>
        <dbReference type="EMBL" id="SAL49044.1"/>
    </source>
</evidence>
<reference evidence="3" key="1">
    <citation type="submission" date="2016-01" db="EMBL/GenBank/DDBJ databases">
        <authorList>
            <person name="Peeters C."/>
        </authorList>
    </citation>
    <scope>NUCLEOTIDE SEQUENCE [LARGE SCALE GENOMIC DNA]</scope>
    <source>
        <strain evidence="3">LMG 22937</strain>
    </source>
</reference>